<dbReference type="SMART" id="SM00268">
    <property type="entry name" value="ACTIN"/>
    <property type="match status" value="1"/>
</dbReference>
<dbReference type="SUPFAM" id="SSF53067">
    <property type="entry name" value="Actin-like ATPase domain"/>
    <property type="match status" value="2"/>
</dbReference>
<reference evidence="2 3" key="1">
    <citation type="submission" date="2024-01" db="EMBL/GenBank/DDBJ databases">
        <authorList>
            <consortium name="Genoscope - CEA"/>
            <person name="William W."/>
        </authorList>
    </citation>
    <scope>NUCLEOTIDE SEQUENCE [LARGE SCALE GENOMIC DNA]</scope>
    <source>
        <strain evidence="2 3">29B2s-10</strain>
    </source>
</reference>
<dbReference type="EMBL" id="OZ004254">
    <property type="protein sequence ID" value="CAK7896109.1"/>
    <property type="molecule type" value="Genomic_DNA"/>
</dbReference>
<dbReference type="InterPro" id="IPR043129">
    <property type="entry name" value="ATPase_NBD"/>
</dbReference>
<name>A0ABP0E8Z7_9ASCO</name>
<evidence type="ECO:0000256" key="1">
    <source>
        <dbReference type="RuleBase" id="RU000487"/>
    </source>
</evidence>
<dbReference type="Pfam" id="PF00022">
    <property type="entry name" value="Actin"/>
    <property type="match status" value="1"/>
</dbReference>
<protein>
    <submittedName>
        <fullName evidence="2">Actin-related protein 7</fullName>
    </submittedName>
</protein>
<evidence type="ECO:0000313" key="2">
    <source>
        <dbReference type="EMBL" id="CAK7896109.1"/>
    </source>
</evidence>
<dbReference type="Gene3D" id="3.30.420.40">
    <property type="match status" value="2"/>
</dbReference>
<proteinExistence type="inferred from homology"/>
<dbReference type="InterPro" id="IPR020902">
    <property type="entry name" value="Actin/actin-like_CS"/>
</dbReference>
<keyword evidence="3" id="KW-1185">Reference proteome</keyword>
<dbReference type="PANTHER" id="PTHR11937">
    <property type="entry name" value="ACTIN"/>
    <property type="match status" value="1"/>
</dbReference>
<dbReference type="Gene3D" id="3.90.640.10">
    <property type="entry name" value="Actin, Chain A, domain 4"/>
    <property type="match status" value="1"/>
</dbReference>
<dbReference type="PROSITE" id="PS01132">
    <property type="entry name" value="ACTINS_ACT_LIKE"/>
    <property type="match status" value="1"/>
</dbReference>
<sequence>MAYTSPAVVIDNGSQTTRAGFASEDFPSLVYSSNYSVDSNNKVVIGDDEIDKHPENEIMTLLDNGLVYNWDNVIHNWQYAYDNLDSSSPIDPKEYPLMLTEPSWNTKKNKLISTQMAFETLEVPIFSLVKTPLAQLFHQSKATGLIVDIGSAITSITPILDGIIQTKAAMHSKYAGDFASLHSLNYLSQKVPSLDHLLPKPFISDLSNLKATASFKNFQITNKVVEEFRYSMLQVSELPATASHFSAPAKSFYLPYGENVQVQQEQFSLLEPLFQPSAFQLPNLSIPAPAFDKPATQGLTHIILSSLKALEASIIPQAVLENTANTSANSSHHARFNDILRELLSNILITGGTSLTPGLTQRVLHDLYKSVNQFFPNYLCTQPGRLVLNVLGNNQTNGNDVWDKKFGSWIGACNLASMLNSSNQENDNGASIALDNWYITKSEYEELGEDLILEKFK</sequence>
<accession>A0ABP0E8Z7</accession>
<organism evidence="2 3">
    <name type="scientific">[Candida] anglica</name>
    <dbReference type="NCBI Taxonomy" id="148631"/>
    <lineage>
        <taxon>Eukaryota</taxon>
        <taxon>Fungi</taxon>
        <taxon>Dikarya</taxon>
        <taxon>Ascomycota</taxon>
        <taxon>Saccharomycotina</taxon>
        <taxon>Pichiomycetes</taxon>
        <taxon>Debaryomycetaceae</taxon>
        <taxon>Kurtzmaniella</taxon>
    </lineage>
</organism>
<dbReference type="InterPro" id="IPR004000">
    <property type="entry name" value="Actin"/>
</dbReference>
<comment type="similarity">
    <text evidence="1">Belongs to the actin family.</text>
</comment>
<evidence type="ECO:0000313" key="3">
    <source>
        <dbReference type="Proteomes" id="UP001497600"/>
    </source>
</evidence>
<dbReference type="Proteomes" id="UP001497600">
    <property type="component" value="Chromosome B"/>
</dbReference>
<gene>
    <name evidence="2" type="primary">ARP7</name>
    <name evidence="2" type="ORF">CAAN4_B03444</name>
</gene>